<dbReference type="Gene3D" id="2.40.50.100">
    <property type="match status" value="1"/>
</dbReference>
<sequence length="169" mass="18113">MDGNMHHSNNVASVSTEKHGVAQQVSIEQLRHLIRLLDSSDVSEIEVRRITEGTQLILRKAKAPESSEFQVLASPAAGAEAAQPAEAKQTITAPLVGIFHSWAKPKGKPLVAVGDTIKVGQLVGTIQSLNVINEVEALVAGRIVEIHVQDGQAVEYGQQLMTIEPVEEA</sequence>
<dbReference type="GO" id="GO:0006633">
    <property type="term" value="P:fatty acid biosynthetic process"/>
    <property type="evidence" value="ECO:0007669"/>
    <property type="project" value="UniProtKB-UniPathway"/>
</dbReference>
<protein>
    <recommendedName>
        <fullName evidence="1 3">Biotin carboxyl carrier protein of acetyl-CoA carboxylase</fullName>
    </recommendedName>
</protein>
<gene>
    <name evidence="5" type="ORF">EPA93_21340</name>
</gene>
<dbReference type="GO" id="GO:0003989">
    <property type="term" value="F:acetyl-CoA carboxylase activity"/>
    <property type="evidence" value="ECO:0007669"/>
    <property type="project" value="InterPro"/>
</dbReference>
<organism evidence="5 6">
    <name type="scientific">Ktedonosporobacter rubrisoli</name>
    <dbReference type="NCBI Taxonomy" id="2509675"/>
    <lineage>
        <taxon>Bacteria</taxon>
        <taxon>Bacillati</taxon>
        <taxon>Chloroflexota</taxon>
        <taxon>Ktedonobacteria</taxon>
        <taxon>Ktedonobacterales</taxon>
        <taxon>Ktedonosporobacteraceae</taxon>
        <taxon>Ktedonosporobacter</taxon>
    </lineage>
</organism>
<feature type="domain" description="Lipoyl-binding" evidence="4">
    <location>
        <begin position="88"/>
        <end position="164"/>
    </location>
</feature>
<dbReference type="AlphaFoldDB" id="A0A4P6JSY5"/>
<reference evidence="5 6" key="1">
    <citation type="submission" date="2019-01" db="EMBL/GenBank/DDBJ databases">
        <title>Ktedonosporobacter rubrisoli SCAWS-G2.</title>
        <authorList>
            <person name="Huang Y."/>
            <person name="Yan B."/>
        </authorList>
    </citation>
    <scope>NUCLEOTIDE SEQUENCE [LARGE SCALE GENOMIC DNA]</scope>
    <source>
        <strain evidence="5 6">SCAWS-G2</strain>
    </source>
</reference>
<dbReference type="Proteomes" id="UP000290365">
    <property type="component" value="Chromosome"/>
</dbReference>
<name>A0A4P6JSY5_KTERU</name>
<dbReference type="Pfam" id="PF00364">
    <property type="entry name" value="Biotin_lipoyl"/>
    <property type="match status" value="1"/>
</dbReference>
<keyword evidence="6" id="KW-1185">Reference proteome</keyword>
<dbReference type="PROSITE" id="PS50968">
    <property type="entry name" value="BIOTINYL_LIPOYL"/>
    <property type="match status" value="1"/>
</dbReference>
<evidence type="ECO:0000313" key="5">
    <source>
        <dbReference type="EMBL" id="QBD78405.1"/>
    </source>
</evidence>
<comment type="function">
    <text evidence="3">This protein is a component of the acetyl coenzyme A carboxylase complex; first, biotin carboxylase catalyzes the carboxylation of the carrier protein and then the transcarboxylase transfers the carboxyl group to form malonyl-CoA.</text>
</comment>
<keyword evidence="3" id="KW-0443">Lipid metabolism</keyword>
<comment type="pathway">
    <text evidence="3">Lipid metabolism; fatty acid biosynthesis.</text>
</comment>
<dbReference type="InterPro" id="IPR001249">
    <property type="entry name" value="AcCoA_biotinCC"/>
</dbReference>
<keyword evidence="2 3" id="KW-0092">Biotin</keyword>
<evidence type="ECO:0000256" key="3">
    <source>
        <dbReference type="RuleBase" id="RU364072"/>
    </source>
</evidence>
<evidence type="ECO:0000256" key="1">
    <source>
        <dbReference type="ARBA" id="ARBA00017562"/>
    </source>
</evidence>
<dbReference type="KEGG" id="kbs:EPA93_21340"/>
<proteinExistence type="predicted"/>
<dbReference type="InterPro" id="IPR000089">
    <property type="entry name" value="Biotin_lipoyl"/>
</dbReference>
<dbReference type="InterPro" id="IPR050709">
    <property type="entry name" value="Biotin_Carboxyl_Carrier/Decarb"/>
</dbReference>
<keyword evidence="3" id="KW-0444">Lipid biosynthesis</keyword>
<keyword evidence="3" id="KW-0275">Fatty acid biosynthesis</keyword>
<dbReference type="PRINTS" id="PR01071">
    <property type="entry name" value="ACOABIOTINCC"/>
</dbReference>
<dbReference type="EMBL" id="CP035758">
    <property type="protein sequence ID" value="QBD78405.1"/>
    <property type="molecule type" value="Genomic_DNA"/>
</dbReference>
<dbReference type="PANTHER" id="PTHR45266:SF3">
    <property type="entry name" value="OXALOACETATE DECARBOXYLASE ALPHA CHAIN"/>
    <property type="match status" value="1"/>
</dbReference>
<dbReference type="GO" id="GO:0009317">
    <property type="term" value="C:acetyl-CoA carboxylase complex"/>
    <property type="evidence" value="ECO:0007669"/>
    <property type="project" value="InterPro"/>
</dbReference>
<keyword evidence="3" id="KW-0276">Fatty acid metabolism</keyword>
<dbReference type="CDD" id="cd06850">
    <property type="entry name" value="biotinyl_domain"/>
    <property type="match status" value="1"/>
</dbReference>
<dbReference type="OrthoDB" id="9811735at2"/>
<accession>A0A4P6JSY5</accession>
<dbReference type="InterPro" id="IPR011053">
    <property type="entry name" value="Single_hybrid_motif"/>
</dbReference>
<dbReference type="RefSeq" id="WP_129889458.1">
    <property type="nucleotide sequence ID" value="NZ_CP035758.1"/>
</dbReference>
<dbReference type="SUPFAM" id="SSF51230">
    <property type="entry name" value="Single hybrid motif"/>
    <property type="match status" value="1"/>
</dbReference>
<dbReference type="UniPathway" id="UPA00094"/>
<evidence type="ECO:0000259" key="4">
    <source>
        <dbReference type="PROSITE" id="PS50968"/>
    </source>
</evidence>
<evidence type="ECO:0000313" key="6">
    <source>
        <dbReference type="Proteomes" id="UP000290365"/>
    </source>
</evidence>
<dbReference type="PANTHER" id="PTHR45266">
    <property type="entry name" value="OXALOACETATE DECARBOXYLASE ALPHA CHAIN"/>
    <property type="match status" value="1"/>
</dbReference>
<evidence type="ECO:0000256" key="2">
    <source>
        <dbReference type="ARBA" id="ARBA00023267"/>
    </source>
</evidence>